<evidence type="ECO:0000313" key="2">
    <source>
        <dbReference type="EMBL" id="GAA5142668.1"/>
    </source>
</evidence>
<keyword evidence="1" id="KW-1133">Transmembrane helix</keyword>
<reference evidence="3" key="1">
    <citation type="journal article" date="2019" name="Int. J. Syst. Evol. Microbiol.">
        <title>The Global Catalogue of Microorganisms (GCM) 10K type strain sequencing project: providing services to taxonomists for standard genome sequencing and annotation.</title>
        <authorList>
            <consortium name="The Broad Institute Genomics Platform"/>
            <consortium name="The Broad Institute Genome Sequencing Center for Infectious Disease"/>
            <person name="Wu L."/>
            <person name="Ma J."/>
        </authorList>
    </citation>
    <scope>NUCLEOTIDE SEQUENCE [LARGE SCALE GENOMIC DNA]</scope>
    <source>
        <strain evidence="3">JCM 18459</strain>
    </source>
</reference>
<organism evidence="2 3">
    <name type="scientific">Nocardioides marinquilinus</name>
    <dbReference type="NCBI Taxonomy" id="1210400"/>
    <lineage>
        <taxon>Bacteria</taxon>
        <taxon>Bacillati</taxon>
        <taxon>Actinomycetota</taxon>
        <taxon>Actinomycetes</taxon>
        <taxon>Propionibacteriales</taxon>
        <taxon>Nocardioidaceae</taxon>
        <taxon>Nocardioides</taxon>
    </lineage>
</organism>
<feature type="transmembrane region" description="Helical" evidence="1">
    <location>
        <begin position="20"/>
        <end position="45"/>
    </location>
</feature>
<keyword evidence="1" id="KW-0472">Membrane</keyword>
<gene>
    <name evidence="2" type="ORF">GCM10023340_06510</name>
</gene>
<evidence type="ECO:0000256" key="1">
    <source>
        <dbReference type="SAM" id="Phobius"/>
    </source>
</evidence>
<name>A0ABP9P8T0_9ACTN</name>
<keyword evidence="1" id="KW-0812">Transmembrane</keyword>
<proteinExistence type="predicted"/>
<dbReference type="EMBL" id="BAABKG010000001">
    <property type="protein sequence ID" value="GAA5142668.1"/>
    <property type="molecule type" value="Genomic_DNA"/>
</dbReference>
<dbReference type="Proteomes" id="UP001500221">
    <property type="component" value="Unassembled WGS sequence"/>
</dbReference>
<evidence type="ECO:0008006" key="4">
    <source>
        <dbReference type="Google" id="ProtNLM"/>
    </source>
</evidence>
<accession>A0ABP9P8T0</accession>
<protein>
    <recommendedName>
        <fullName evidence="4">Prepilin-type N-terminal cleavage/methylation domain-containing protein</fullName>
    </recommendedName>
</protein>
<dbReference type="RefSeq" id="WP_345454477.1">
    <property type="nucleotide sequence ID" value="NZ_BAABKG010000001.1"/>
</dbReference>
<evidence type="ECO:0000313" key="3">
    <source>
        <dbReference type="Proteomes" id="UP001500221"/>
    </source>
</evidence>
<keyword evidence="3" id="KW-1185">Reference proteome</keyword>
<sequence>MRPPTRDEADGTPRDAGMGLAEVMVAMVLAGLVGTMVMTIAILTLKTTSGVQERLDNTTDGELAIAAAGKVLRTAVLPEQLEDKSCIGCDDTAIVTATSTQVTFYANIGDTTVGPSRVTLEVAEDPKHRGTAVLWQRTRQPIKSGDSYTFCLTCPAQNRVLARGLLWPSPGVFSFYDYEGSLMPGATVTAANLPRISSVDLVVTVQHKPGNRDYPPRTAVTRVRLPNVEINVLTDQA</sequence>
<comment type="caution">
    <text evidence="2">The sequence shown here is derived from an EMBL/GenBank/DDBJ whole genome shotgun (WGS) entry which is preliminary data.</text>
</comment>